<organism evidence="6">
    <name type="scientific">Paenibacillus mucilaginosus K02</name>
    <dbReference type="NCBI Taxonomy" id="997761"/>
    <lineage>
        <taxon>Bacteria</taxon>
        <taxon>Bacillati</taxon>
        <taxon>Bacillota</taxon>
        <taxon>Bacilli</taxon>
        <taxon>Bacillales</taxon>
        <taxon>Paenibacillaceae</taxon>
        <taxon>Paenibacillus</taxon>
    </lineage>
</organism>
<evidence type="ECO:0000256" key="1">
    <source>
        <dbReference type="ARBA" id="ARBA00022801"/>
    </source>
</evidence>
<keyword evidence="1 3" id="KW-0378">Hydrolase</keyword>
<feature type="chain" id="PRO_5004777420" evidence="4">
    <location>
        <begin position="25"/>
        <end position="647"/>
    </location>
</feature>
<name>V9IRX4_9BACL</name>
<dbReference type="GO" id="GO:0005975">
    <property type="term" value="P:carbohydrate metabolic process"/>
    <property type="evidence" value="ECO:0007669"/>
    <property type="project" value="InterPro"/>
</dbReference>
<evidence type="ECO:0000256" key="2">
    <source>
        <dbReference type="ARBA" id="ARBA00023295"/>
    </source>
</evidence>
<evidence type="ECO:0000256" key="4">
    <source>
        <dbReference type="SAM" id="SignalP"/>
    </source>
</evidence>
<dbReference type="EMBL" id="JN225142">
    <property type="protein sequence ID" value="AFK65336.1"/>
    <property type="molecule type" value="Genomic_DNA"/>
</dbReference>
<dbReference type="PROSITE" id="PS51910">
    <property type="entry name" value="GH18_2"/>
    <property type="match status" value="1"/>
</dbReference>
<dbReference type="InterPro" id="IPR011583">
    <property type="entry name" value="Chitinase_II/V-like_cat"/>
</dbReference>
<protein>
    <submittedName>
        <fullName evidence="6">Glycoside hydrolase family 18</fullName>
    </submittedName>
</protein>
<dbReference type="PROSITE" id="PS01095">
    <property type="entry name" value="GH18_1"/>
    <property type="match status" value="1"/>
</dbReference>
<dbReference type="PANTHER" id="PTHR46066">
    <property type="entry name" value="CHITINASE DOMAIN-CONTAINING PROTEIN 1 FAMILY MEMBER"/>
    <property type="match status" value="1"/>
</dbReference>
<dbReference type="InterPro" id="IPR029070">
    <property type="entry name" value="Chitinase_insertion_sf"/>
</dbReference>
<dbReference type="InterPro" id="IPR001579">
    <property type="entry name" value="Glyco_hydro_18_chit_AS"/>
</dbReference>
<keyword evidence="2 3" id="KW-0326">Glycosidase</keyword>
<dbReference type="SUPFAM" id="SSF51445">
    <property type="entry name" value="(Trans)glycosidases"/>
    <property type="match status" value="1"/>
</dbReference>
<reference evidence="6" key="1">
    <citation type="submission" date="2011-07" db="EMBL/GenBank/DDBJ databases">
        <title>Some potential microbial weathering related gene sequences of Bacillus mucilaginosus.</title>
        <authorList>
            <person name="Lian B."/>
            <person name="Xiao B."/>
        </authorList>
    </citation>
    <scope>NUCLEOTIDE SEQUENCE</scope>
    <source>
        <strain evidence="6">K02</strain>
    </source>
</reference>
<dbReference type="Gene3D" id="3.10.50.10">
    <property type="match status" value="1"/>
</dbReference>
<accession>V9IRX4</accession>
<dbReference type="SMART" id="SM00636">
    <property type="entry name" value="Glyco_18"/>
    <property type="match status" value="1"/>
</dbReference>
<dbReference type="InterPro" id="IPR001223">
    <property type="entry name" value="Glyco_hydro18_cat"/>
</dbReference>
<dbReference type="AlphaFoldDB" id="V9IRX4"/>
<dbReference type="Pfam" id="PF00704">
    <property type="entry name" value="Glyco_hydro_18"/>
    <property type="match status" value="1"/>
</dbReference>
<feature type="signal peptide" evidence="4">
    <location>
        <begin position="1"/>
        <end position="24"/>
    </location>
</feature>
<dbReference type="InterPro" id="IPR017853">
    <property type="entry name" value="GH"/>
</dbReference>
<evidence type="ECO:0000259" key="5">
    <source>
        <dbReference type="PROSITE" id="PS51910"/>
    </source>
</evidence>
<feature type="domain" description="GH18" evidence="5">
    <location>
        <begin position="326"/>
        <end position="643"/>
    </location>
</feature>
<proteinExistence type="predicted"/>
<dbReference type="PANTHER" id="PTHR46066:SF2">
    <property type="entry name" value="CHITINASE DOMAIN-CONTAINING PROTEIN 1"/>
    <property type="match status" value="1"/>
</dbReference>
<dbReference type="Gene3D" id="3.20.20.80">
    <property type="entry name" value="Glycosidases"/>
    <property type="match status" value="1"/>
</dbReference>
<evidence type="ECO:0000313" key="6">
    <source>
        <dbReference type="EMBL" id="AFK65336.1"/>
    </source>
</evidence>
<dbReference type="GO" id="GO:0008061">
    <property type="term" value="F:chitin binding"/>
    <property type="evidence" value="ECO:0007669"/>
    <property type="project" value="InterPro"/>
</dbReference>
<sequence>MKRKTLISMSLFAMLFSSAGSVHAADKTTKYRVYQDQQVLMETASYAEAEAYARWFADSRVEEIGSRKWLWHNYPKYRVYQNGASLPQWKFASLEAAVAEASKWGHASVRDLESGGWVWNNYPKYRLYQGEITLDAWAFPTLEAAVAEARRWGNVHIIDLSTHGWVWDNIPAGRKAELRQGPKLYQLYQGSYTSEAWTFASLEDAVNASLYWSNSEVRRTDSGKVVHSNVKPYKVYQFDKEIGSFLGLEQAIAYAQAYDHTRITERPEGSSTARTIWNNYPYYQVYQNNQWIADFQTIGGALAYASRYSSASIRLYDDGSVIWDNLKDLQFWGWNGSSSDTTIRSHVSGTQGLDVVSPTYFQLQDTSGGLADTSNAATVAWLKEQGYSVHPLVANQFDSKLTTGFLASTEARAKFIDALVSRAVKLGVDGLNIDFESVSGSDRAAFTKFMEELTAKAHEQKLTISVDLPRGSAKWNAKTAFDHEKLAGIVDYVITMTYDQHWKGSTEPGSVAGLPWVEEGIREFLAYGIPRDKLIIGIPFYVREWKIDAAGKLESNRALLMKDLPALIESKKAVRTYDARFGQDKVEYTENGARYVFWMEDESTVKARIDLAKKYDLAGVAAWRLGYDPSSLWNMMLQQNNTSEPKS</sequence>
<evidence type="ECO:0000256" key="3">
    <source>
        <dbReference type="RuleBase" id="RU000489"/>
    </source>
</evidence>
<dbReference type="GO" id="GO:0004553">
    <property type="term" value="F:hydrolase activity, hydrolyzing O-glycosyl compounds"/>
    <property type="evidence" value="ECO:0007669"/>
    <property type="project" value="InterPro"/>
</dbReference>
<keyword evidence="4" id="KW-0732">Signal</keyword>